<dbReference type="AlphaFoldDB" id="A0A856MD20"/>
<dbReference type="PANTHER" id="PTHR30469:SF39">
    <property type="entry name" value="SLL0180 PROTEIN"/>
    <property type="match status" value="1"/>
</dbReference>
<keyword evidence="4" id="KW-0472">Membrane</keyword>
<dbReference type="GO" id="GO:0015562">
    <property type="term" value="F:efflux transmembrane transporter activity"/>
    <property type="evidence" value="ECO:0007669"/>
    <property type="project" value="TreeGrafter"/>
</dbReference>
<feature type="compositionally biased region" description="Polar residues" evidence="3">
    <location>
        <begin position="394"/>
        <end position="405"/>
    </location>
</feature>
<sequence length="458" mass="50199">MKSPEPQTHFEDNRQETKLEEPPRRQRRWLWLLLALLLAGGGFALWRWLAPQNKAPATANAQPPAARVKISTVQAGMIEDSERYLATVESRRSVTLQPRIEGQVSQVFVKYGDSVIAGTPIIQVDARQQQAAVGSVNAAAEVSQSQVENARATLRSLEAERLSKLADLKLNQQDYERYTSLASQGAVSRQISDQYANKLATSRAAVGQIEAQMRAQQATISQAEKSLKEAQANIRQQQVQLQYYKITAPFAGTVGNIPVKVGDFVNTSTQLVTITQNQSLELNISVPVERGTQLRKGTPVEVMDAQGKSIGMSRVFFVAPKATDNSQSLLVKVLYDNSQNQLRTDQIAYARVIWSQRPGVLIPATAVTNLAGETFVYVTVSAPSKPPQGEKPKGNQQGEKPQGNQQAAFQLVARQKRVKLGNITGNNYQVLQGLEPGDRIIVSGLLNLRDGVPVIPES</sequence>
<keyword evidence="4" id="KW-1133">Transmembrane helix</keyword>
<evidence type="ECO:0000256" key="3">
    <source>
        <dbReference type="SAM" id="MobiDB-lite"/>
    </source>
</evidence>
<keyword evidence="8" id="KW-1185">Reference proteome</keyword>
<comment type="similarity">
    <text evidence="1">Belongs to the membrane fusion protein (MFP) (TC 8.A.1) family.</text>
</comment>
<dbReference type="PANTHER" id="PTHR30469">
    <property type="entry name" value="MULTIDRUG RESISTANCE PROTEIN MDTA"/>
    <property type="match status" value="1"/>
</dbReference>
<feature type="transmembrane region" description="Helical" evidence="4">
    <location>
        <begin position="29"/>
        <end position="49"/>
    </location>
</feature>
<feature type="domain" description="Multidrug resistance protein MdtA-like alpha-helical hairpin" evidence="5">
    <location>
        <begin position="154"/>
        <end position="227"/>
    </location>
</feature>
<dbReference type="Gene3D" id="2.40.50.100">
    <property type="match status" value="1"/>
</dbReference>
<protein>
    <submittedName>
        <fullName evidence="7">Efflux transporter periplasmic adaptor subunit</fullName>
    </submittedName>
</protein>
<keyword evidence="2" id="KW-0175">Coiled coil</keyword>
<evidence type="ECO:0000313" key="8">
    <source>
        <dbReference type="Proteomes" id="UP000503129"/>
    </source>
</evidence>
<proteinExistence type="inferred from homology"/>
<evidence type="ECO:0000256" key="2">
    <source>
        <dbReference type="SAM" id="Coils"/>
    </source>
</evidence>
<keyword evidence="4" id="KW-0812">Transmembrane</keyword>
<evidence type="ECO:0000256" key="1">
    <source>
        <dbReference type="ARBA" id="ARBA00009477"/>
    </source>
</evidence>
<name>A0A856MD20_9CYAN</name>
<evidence type="ECO:0000256" key="4">
    <source>
        <dbReference type="SAM" id="Phobius"/>
    </source>
</evidence>
<dbReference type="Pfam" id="PF25917">
    <property type="entry name" value="BSH_RND"/>
    <property type="match status" value="1"/>
</dbReference>
<dbReference type="Pfam" id="PF25876">
    <property type="entry name" value="HH_MFP_RND"/>
    <property type="match status" value="1"/>
</dbReference>
<dbReference type="KEGG" id="bsen:DP114_02160"/>
<feature type="region of interest" description="Disordered" evidence="3">
    <location>
        <begin position="1"/>
        <end position="21"/>
    </location>
</feature>
<dbReference type="Proteomes" id="UP000503129">
    <property type="component" value="Chromosome"/>
</dbReference>
<dbReference type="Gene3D" id="2.40.420.20">
    <property type="match status" value="1"/>
</dbReference>
<dbReference type="Gene3D" id="1.10.287.470">
    <property type="entry name" value="Helix hairpin bin"/>
    <property type="match status" value="1"/>
</dbReference>
<dbReference type="SUPFAM" id="SSF111369">
    <property type="entry name" value="HlyD-like secretion proteins"/>
    <property type="match status" value="1"/>
</dbReference>
<feature type="compositionally biased region" description="Basic and acidic residues" evidence="3">
    <location>
        <begin position="8"/>
        <end position="21"/>
    </location>
</feature>
<feature type="region of interest" description="Disordered" evidence="3">
    <location>
        <begin position="382"/>
        <end position="405"/>
    </location>
</feature>
<dbReference type="InterPro" id="IPR058624">
    <property type="entry name" value="MdtA-like_HH"/>
</dbReference>
<evidence type="ECO:0000259" key="5">
    <source>
        <dbReference type="Pfam" id="PF25876"/>
    </source>
</evidence>
<feature type="domain" description="Multidrug resistance protein MdtA-like barrel-sandwich hybrid" evidence="6">
    <location>
        <begin position="92"/>
        <end position="275"/>
    </location>
</feature>
<evidence type="ECO:0000259" key="6">
    <source>
        <dbReference type="Pfam" id="PF25917"/>
    </source>
</evidence>
<dbReference type="InterPro" id="IPR006143">
    <property type="entry name" value="RND_pump_MFP"/>
</dbReference>
<organism evidence="7 8">
    <name type="scientific">Brasilonema sennae CENA114</name>
    <dbReference type="NCBI Taxonomy" id="415709"/>
    <lineage>
        <taxon>Bacteria</taxon>
        <taxon>Bacillati</taxon>
        <taxon>Cyanobacteriota</taxon>
        <taxon>Cyanophyceae</taxon>
        <taxon>Nostocales</taxon>
        <taxon>Scytonemataceae</taxon>
        <taxon>Brasilonema</taxon>
        <taxon>Bromeliae group (in: Brasilonema)</taxon>
    </lineage>
</organism>
<feature type="coiled-coil region" evidence="2">
    <location>
        <begin position="206"/>
        <end position="247"/>
    </location>
</feature>
<dbReference type="NCBIfam" id="TIGR01730">
    <property type="entry name" value="RND_mfp"/>
    <property type="match status" value="1"/>
</dbReference>
<dbReference type="RefSeq" id="WP_171975325.1">
    <property type="nucleotide sequence ID" value="NZ_CAWOXK010000001.1"/>
</dbReference>
<dbReference type="EMBL" id="CP030118">
    <property type="protein sequence ID" value="QDL06866.1"/>
    <property type="molecule type" value="Genomic_DNA"/>
</dbReference>
<reference evidence="7 8" key="1">
    <citation type="submission" date="2018-06" db="EMBL/GenBank/DDBJ databases">
        <title>Comparative genomics of Brasilonema spp. strains.</title>
        <authorList>
            <person name="Alvarenga D.O."/>
            <person name="Fiore M.F."/>
            <person name="Varani A.M."/>
        </authorList>
    </citation>
    <scope>NUCLEOTIDE SEQUENCE [LARGE SCALE GENOMIC DNA]</scope>
    <source>
        <strain evidence="7 8">CENA114</strain>
    </source>
</reference>
<accession>A0A856MD20</accession>
<evidence type="ECO:0000313" key="7">
    <source>
        <dbReference type="EMBL" id="QDL06866.1"/>
    </source>
</evidence>
<dbReference type="Gene3D" id="2.40.30.170">
    <property type="match status" value="1"/>
</dbReference>
<dbReference type="InterPro" id="IPR058625">
    <property type="entry name" value="MdtA-like_BSH"/>
</dbReference>
<dbReference type="GO" id="GO:1990281">
    <property type="term" value="C:efflux pump complex"/>
    <property type="evidence" value="ECO:0007669"/>
    <property type="project" value="TreeGrafter"/>
</dbReference>
<gene>
    <name evidence="7" type="ORF">DP114_02160</name>
</gene>